<gene>
    <name evidence="1" type="ORF">POL67_02140</name>
</gene>
<name>A0ABT5EGW1_9BACT</name>
<dbReference type="EMBL" id="JAQNDO010000001">
    <property type="protein sequence ID" value="MDC0740127.1"/>
    <property type="molecule type" value="Genomic_DNA"/>
</dbReference>
<dbReference type="RefSeq" id="WP_271915022.1">
    <property type="nucleotide sequence ID" value="NZ_JAQNDO010000001.1"/>
</dbReference>
<organism evidence="1 2">
    <name type="scientific">Polyangium mundeleinium</name>
    <dbReference type="NCBI Taxonomy" id="2995306"/>
    <lineage>
        <taxon>Bacteria</taxon>
        <taxon>Pseudomonadati</taxon>
        <taxon>Myxococcota</taxon>
        <taxon>Polyangia</taxon>
        <taxon>Polyangiales</taxon>
        <taxon>Polyangiaceae</taxon>
        <taxon>Polyangium</taxon>
    </lineage>
</organism>
<accession>A0ABT5EGW1</accession>
<protein>
    <submittedName>
        <fullName evidence="1">Uncharacterized protein</fullName>
    </submittedName>
</protein>
<keyword evidence="2" id="KW-1185">Reference proteome</keyword>
<dbReference type="Proteomes" id="UP001221411">
    <property type="component" value="Unassembled WGS sequence"/>
</dbReference>
<sequence length="56" mass="6293">MTADERNRSCAAFAEVAWNGRRLAYGDLPYPTDAQKVHALAWLLASRMPWWAGGGW</sequence>
<proteinExistence type="predicted"/>
<reference evidence="1 2" key="1">
    <citation type="submission" date="2022-11" db="EMBL/GenBank/DDBJ databases">
        <title>Minimal conservation of predation-associated metabolite biosynthetic gene clusters underscores biosynthetic potential of Myxococcota including descriptions for ten novel species: Archangium lansinium sp. nov., Myxococcus landrumus sp. nov., Nannocystis bai.</title>
        <authorList>
            <person name="Ahearne A."/>
            <person name="Stevens C."/>
            <person name="Dowd S."/>
        </authorList>
    </citation>
    <scope>NUCLEOTIDE SEQUENCE [LARGE SCALE GENOMIC DNA]</scope>
    <source>
        <strain evidence="1 2">RJM3</strain>
    </source>
</reference>
<evidence type="ECO:0000313" key="2">
    <source>
        <dbReference type="Proteomes" id="UP001221411"/>
    </source>
</evidence>
<evidence type="ECO:0000313" key="1">
    <source>
        <dbReference type="EMBL" id="MDC0740127.1"/>
    </source>
</evidence>
<comment type="caution">
    <text evidence="1">The sequence shown here is derived from an EMBL/GenBank/DDBJ whole genome shotgun (WGS) entry which is preliminary data.</text>
</comment>